<dbReference type="EC" id="4.2.1.1" evidence="4"/>
<evidence type="ECO:0000256" key="2">
    <source>
        <dbReference type="ARBA" id="ARBA00004498"/>
    </source>
</evidence>
<comment type="similarity">
    <text evidence="3">Belongs to the alpha-carbonic anhydrase family.</text>
</comment>
<comment type="caution">
    <text evidence="12">The sequence shown here is derived from an EMBL/GenBank/DDBJ whole genome shotgun (WGS) entry which is preliminary data.</text>
</comment>
<keyword evidence="7" id="KW-0862">Zinc</keyword>
<evidence type="ECO:0000256" key="3">
    <source>
        <dbReference type="ARBA" id="ARBA00010718"/>
    </source>
</evidence>
<dbReference type="Gene3D" id="3.10.200.10">
    <property type="entry name" value="Alpha carbonic anhydrase"/>
    <property type="match status" value="1"/>
</dbReference>
<feature type="transmembrane region" description="Helical" evidence="10">
    <location>
        <begin position="96"/>
        <end position="120"/>
    </location>
</feature>
<dbReference type="InterPro" id="IPR023561">
    <property type="entry name" value="Carbonic_anhydrase_a-class"/>
</dbReference>
<dbReference type="InterPro" id="IPR036398">
    <property type="entry name" value="CA_dom_sf"/>
</dbReference>
<comment type="cofactor">
    <cofactor evidence="1">
        <name>Zn(2+)</name>
        <dbReference type="ChEBI" id="CHEBI:29105"/>
    </cofactor>
</comment>
<protein>
    <recommendedName>
        <fullName evidence="4">carbonic anhydrase</fullName>
        <ecNumber evidence="4">4.2.1.1</ecNumber>
    </recommendedName>
</protein>
<dbReference type="EMBL" id="CAJNOT010008283">
    <property type="protein sequence ID" value="CAF1516730.1"/>
    <property type="molecule type" value="Genomic_DNA"/>
</dbReference>
<evidence type="ECO:0000256" key="6">
    <source>
        <dbReference type="ARBA" id="ARBA00022723"/>
    </source>
</evidence>
<organism evidence="12 13">
    <name type="scientific">Rotaria sordida</name>
    <dbReference type="NCBI Taxonomy" id="392033"/>
    <lineage>
        <taxon>Eukaryota</taxon>
        <taxon>Metazoa</taxon>
        <taxon>Spiralia</taxon>
        <taxon>Gnathifera</taxon>
        <taxon>Rotifera</taxon>
        <taxon>Eurotatoria</taxon>
        <taxon>Bdelloidea</taxon>
        <taxon>Philodinida</taxon>
        <taxon>Philodinidae</taxon>
        <taxon>Rotaria</taxon>
    </lineage>
</organism>
<evidence type="ECO:0000256" key="8">
    <source>
        <dbReference type="ARBA" id="ARBA00023239"/>
    </source>
</evidence>
<keyword evidence="8" id="KW-0456">Lyase</keyword>
<gene>
    <name evidence="12" type="ORF">ZHD862_LOCUS38184</name>
</gene>
<evidence type="ECO:0000256" key="9">
    <source>
        <dbReference type="ARBA" id="ARBA00048348"/>
    </source>
</evidence>
<keyword evidence="10" id="KW-1133">Transmembrane helix</keyword>
<evidence type="ECO:0000256" key="1">
    <source>
        <dbReference type="ARBA" id="ARBA00001947"/>
    </source>
</evidence>
<dbReference type="PANTHER" id="PTHR18952">
    <property type="entry name" value="CARBONIC ANHYDRASE"/>
    <property type="match status" value="1"/>
</dbReference>
<comment type="subcellular location">
    <subcellularLocation>
        <location evidence="2">Secreted</location>
        <location evidence="2">Extracellular space</location>
        <location evidence="2">Extracellular matrix</location>
    </subcellularLocation>
</comment>
<evidence type="ECO:0000256" key="10">
    <source>
        <dbReference type="SAM" id="Phobius"/>
    </source>
</evidence>
<dbReference type="Pfam" id="PF00194">
    <property type="entry name" value="Carb_anhydrase"/>
    <property type="match status" value="1"/>
</dbReference>
<keyword evidence="6" id="KW-0479">Metal-binding</keyword>
<keyword evidence="10" id="KW-0472">Membrane</keyword>
<evidence type="ECO:0000259" key="11">
    <source>
        <dbReference type="PROSITE" id="PS51144"/>
    </source>
</evidence>
<dbReference type="InterPro" id="IPR001148">
    <property type="entry name" value="CA_dom"/>
</dbReference>
<evidence type="ECO:0000256" key="7">
    <source>
        <dbReference type="ARBA" id="ARBA00022833"/>
    </source>
</evidence>
<sequence>LNDFWRYKGSLTTPPCTEGVIWTVFKTPIIFSENEIDGFRQNISLENYRSPQAIYNRMVYRNFLNETLSSIPDYNCCSENWNNSSNSASKLLNENIFSLVSIEGLQYFLFLIIFLFHFIIP</sequence>
<dbReference type="GO" id="GO:0005737">
    <property type="term" value="C:cytoplasm"/>
    <property type="evidence" value="ECO:0007669"/>
    <property type="project" value="TreeGrafter"/>
</dbReference>
<keyword evidence="10" id="KW-0812">Transmembrane</keyword>
<reference evidence="12" key="1">
    <citation type="submission" date="2021-02" db="EMBL/GenBank/DDBJ databases">
        <authorList>
            <person name="Nowell W R."/>
        </authorList>
    </citation>
    <scope>NUCLEOTIDE SEQUENCE</scope>
</reference>
<dbReference type="GO" id="GO:0004089">
    <property type="term" value="F:carbonate dehydratase activity"/>
    <property type="evidence" value="ECO:0007669"/>
    <property type="project" value="UniProtKB-EC"/>
</dbReference>
<feature type="domain" description="Alpha-carbonic anhydrase" evidence="11">
    <location>
        <begin position="1"/>
        <end position="63"/>
    </location>
</feature>
<dbReference type="GO" id="GO:0008270">
    <property type="term" value="F:zinc ion binding"/>
    <property type="evidence" value="ECO:0007669"/>
    <property type="project" value="InterPro"/>
</dbReference>
<feature type="non-terminal residue" evidence="12">
    <location>
        <position position="1"/>
    </location>
</feature>
<evidence type="ECO:0000313" key="13">
    <source>
        <dbReference type="Proteomes" id="UP000663864"/>
    </source>
</evidence>
<keyword evidence="5" id="KW-0964">Secreted</keyword>
<dbReference type="PANTHER" id="PTHR18952:SF141">
    <property type="entry name" value="CARBONIC ANHYDRASE"/>
    <property type="match status" value="1"/>
</dbReference>
<proteinExistence type="inferred from homology"/>
<dbReference type="Proteomes" id="UP000663864">
    <property type="component" value="Unassembled WGS sequence"/>
</dbReference>
<keyword evidence="5" id="KW-0272">Extracellular matrix</keyword>
<dbReference type="SUPFAM" id="SSF51069">
    <property type="entry name" value="Carbonic anhydrase"/>
    <property type="match status" value="1"/>
</dbReference>
<evidence type="ECO:0000313" key="12">
    <source>
        <dbReference type="EMBL" id="CAF1516730.1"/>
    </source>
</evidence>
<evidence type="ECO:0000256" key="4">
    <source>
        <dbReference type="ARBA" id="ARBA00012925"/>
    </source>
</evidence>
<name>A0A815U376_9BILA</name>
<evidence type="ECO:0000256" key="5">
    <source>
        <dbReference type="ARBA" id="ARBA00022530"/>
    </source>
</evidence>
<dbReference type="PROSITE" id="PS51144">
    <property type="entry name" value="ALPHA_CA_2"/>
    <property type="match status" value="1"/>
</dbReference>
<comment type="catalytic activity">
    <reaction evidence="9">
        <text>hydrogencarbonate + H(+) = CO2 + H2O</text>
        <dbReference type="Rhea" id="RHEA:10748"/>
        <dbReference type="ChEBI" id="CHEBI:15377"/>
        <dbReference type="ChEBI" id="CHEBI:15378"/>
        <dbReference type="ChEBI" id="CHEBI:16526"/>
        <dbReference type="ChEBI" id="CHEBI:17544"/>
        <dbReference type="EC" id="4.2.1.1"/>
    </reaction>
</comment>
<dbReference type="AlphaFoldDB" id="A0A815U376"/>
<accession>A0A815U376</accession>